<feature type="domain" description="Neurotransmitter-gated ion-channel transmembrane" evidence="2">
    <location>
        <begin position="1"/>
        <end position="76"/>
    </location>
</feature>
<feature type="transmembrane region" description="Helical" evidence="1">
    <location>
        <begin position="23"/>
        <end position="46"/>
    </location>
</feature>
<gene>
    <name evidence="3" type="primary">jg27106</name>
    <name evidence="3" type="ORF">PAEG_LOCUS19697</name>
</gene>
<keyword evidence="4" id="KW-1185">Reference proteome</keyword>
<dbReference type="InterPro" id="IPR006029">
    <property type="entry name" value="Neurotrans-gated_channel_TM"/>
</dbReference>
<proteinExistence type="predicted"/>
<dbReference type="EMBL" id="CAKXAJ010025752">
    <property type="protein sequence ID" value="CAH2243586.1"/>
    <property type="molecule type" value="Genomic_DNA"/>
</dbReference>
<organism evidence="3 4">
    <name type="scientific">Pararge aegeria aegeria</name>
    <dbReference type="NCBI Taxonomy" id="348720"/>
    <lineage>
        <taxon>Eukaryota</taxon>
        <taxon>Metazoa</taxon>
        <taxon>Ecdysozoa</taxon>
        <taxon>Arthropoda</taxon>
        <taxon>Hexapoda</taxon>
        <taxon>Insecta</taxon>
        <taxon>Pterygota</taxon>
        <taxon>Neoptera</taxon>
        <taxon>Endopterygota</taxon>
        <taxon>Lepidoptera</taxon>
        <taxon>Glossata</taxon>
        <taxon>Ditrysia</taxon>
        <taxon>Papilionoidea</taxon>
        <taxon>Nymphalidae</taxon>
        <taxon>Satyrinae</taxon>
        <taxon>Satyrini</taxon>
        <taxon>Parargina</taxon>
        <taxon>Pararge</taxon>
    </lineage>
</organism>
<dbReference type="Pfam" id="PF02932">
    <property type="entry name" value="Neur_chan_memb"/>
    <property type="match status" value="1"/>
</dbReference>
<dbReference type="GO" id="GO:0006811">
    <property type="term" value="P:monoatomic ion transport"/>
    <property type="evidence" value="ECO:0007669"/>
    <property type="project" value="InterPro"/>
</dbReference>
<dbReference type="AlphaFoldDB" id="A0A8S4S715"/>
<evidence type="ECO:0000313" key="3">
    <source>
        <dbReference type="EMBL" id="CAH2243586.1"/>
    </source>
</evidence>
<keyword evidence="1" id="KW-0472">Membrane</keyword>
<dbReference type="Proteomes" id="UP000838756">
    <property type="component" value="Unassembled WGS sequence"/>
</dbReference>
<evidence type="ECO:0000259" key="2">
    <source>
        <dbReference type="Pfam" id="PF02932"/>
    </source>
</evidence>
<keyword evidence="1" id="KW-0812">Transmembrane</keyword>
<feature type="non-terminal residue" evidence="3">
    <location>
        <position position="97"/>
    </location>
</feature>
<comment type="caution">
    <text evidence="3">The sequence shown here is derived from an EMBL/GenBank/DDBJ whole genome shotgun (WGS) entry which is preliminary data.</text>
</comment>
<dbReference type="Gene3D" id="6.10.250.2810">
    <property type="match status" value="1"/>
</dbReference>
<dbReference type="InterPro" id="IPR036719">
    <property type="entry name" value="Neuro-gated_channel_TM_sf"/>
</dbReference>
<reference evidence="3" key="1">
    <citation type="submission" date="2022-03" db="EMBL/GenBank/DDBJ databases">
        <authorList>
            <person name="Lindestad O."/>
        </authorList>
    </citation>
    <scope>NUCLEOTIDE SEQUENCE</scope>
</reference>
<protein>
    <submittedName>
        <fullName evidence="3">Jg27106 protein</fullName>
    </submittedName>
</protein>
<accession>A0A8S4S715</accession>
<sequence length="97" mass="10853">MTTLMSSTNAALPKISYVKSIDVYLGTCFVMVFASLLEYATVGYMAKRIQMRKQRFVAIQKIASEKKNNMDCASVGDCHTMNKMNSTLNRCPPSRNS</sequence>
<dbReference type="SUPFAM" id="SSF90112">
    <property type="entry name" value="Neurotransmitter-gated ion-channel transmembrane pore"/>
    <property type="match status" value="1"/>
</dbReference>
<evidence type="ECO:0000256" key="1">
    <source>
        <dbReference type="SAM" id="Phobius"/>
    </source>
</evidence>
<dbReference type="GO" id="GO:0016020">
    <property type="term" value="C:membrane"/>
    <property type="evidence" value="ECO:0007669"/>
    <property type="project" value="InterPro"/>
</dbReference>
<name>A0A8S4S715_9NEOP</name>
<keyword evidence="1" id="KW-1133">Transmembrane helix</keyword>
<dbReference type="OrthoDB" id="7695619at2759"/>
<evidence type="ECO:0000313" key="4">
    <source>
        <dbReference type="Proteomes" id="UP000838756"/>
    </source>
</evidence>